<name>A0A1Y1YEH3_9FUNG</name>
<evidence type="ECO:0000313" key="1">
    <source>
        <dbReference type="EMBL" id="ORX96407.1"/>
    </source>
</evidence>
<comment type="caution">
    <text evidence="1">The sequence shown here is derived from an EMBL/GenBank/DDBJ whole genome shotgun (WGS) entry which is preliminary data.</text>
</comment>
<keyword evidence="2" id="KW-1185">Reference proteome</keyword>
<dbReference type="AlphaFoldDB" id="A0A1Y1YEH3"/>
<protein>
    <submittedName>
        <fullName evidence="1">Uncharacterized protein</fullName>
    </submittedName>
</protein>
<proteinExistence type="predicted"/>
<accession>A0A1Y1YEH3</accession>
<organism evidence="1 2">
    <name type="scientific">Basidiobolus meristosporus CBS 931.73</name>
    <dbReference type="NCBI Taxonomy" id="1314790"/>
    <lineage>
        <taxon>Eukaryota</taxon>
        <taxon>Fungi</taxon>
        <taxon>Fungi incertae sedis</taxon>
        <taxon>Zoopagomycota</taxon>
        <taxon>Entomophthoromycotina</taxon>
        <taxon>Basidiobolomycetes</taxon>
        <taxon>Basidiobolales</taxon>
        <taxon>Basidiobolaceae</taxon>
        <taxon>Basidiobolus</taxon>
    </lineage>
</organism>
<dbReference type="InParanoid" id="A0A1Y1YEH3"/>
<dbReference type="Proteomes" id="UP000193498">
    <property type="component" value="Unassembled WGS sequence"/>
</dbReference>
<dbReference type="EMBL" id="MCFE01000155">
    <property type="protein sequence ID" value="ORX96407.1"/>
    <property type="molecule type" value="Genomic_DNA"/>
</dbReference>
<sequence>MSRPWKDDTAKPDNQYIPFAGKSKIDTLSGSYGAPSVDVEFPDFKIKRSSDAMSSCENGTYPEPALDGHLDMVFVKFGVGYYQTVAAGGPGQQLAVNIAVKRADLAAIEALNVQLVNKEQSVVWSVHYPQVNVQGEWRESFTWPVRYDLEEGNYTLNAFSNASYFNGRERSYTMREANLTLTVANLTASAPATS</sequence>
<reference evidence="1 2" key="1">
    <citation type="submission" date="2016-07" db="EMBL/GenBank/DDBJ databases">
        <title>Pervasive Adenine N6-methylation of Active Genes in Fungi.</title>
        <authorList>
            <consortium name="DOE Joint Genome Institute"/>
            <person name="Mondo S.J."/>
            <person name="Dannebaum R.O."/>
            <person name="Kuo R.C."/>
            <person name="Labutti K."/>
            <person name="Haridas S."/>
            <person name="Kuo A."/>
            <person name="Salamov A."/>
            <person name="Ahrendt S.R."/>
            <person name="Lipzen A."/>
            <person name="Sullivan W."/>
            <person name="Andreopoulos W.B."/>
            <person name="Clum A."/>
            <person name="Lindquist E."/>
            <person name="Daum C."/>
            <person name="Ramamoorthy G.K."/>
            <person name="Gryganskyi A."/>
            <person name="Culley D."/>
            <person name="Magnuson J.K."/>
            <person name="James T.Y."/>
            <person name="O'Malley M.A."/>
            <person name="Stajich J.E."/>
            <person name="Spatafora J.W."/>
            <person name="Visel A."/>
            <person name="Grigoriev I.V."/>
        </authorList>
    </citation>
    <scope>NUCLEOTIDE SEQUENCE [LARGE SCALE GENOMIC DNA]</scope>
    <source>
        <strain evidence="1 2">CBS 931.73</strain>
    </source>
</reference>
<evidence type="ECO:0000313" key="2">
    <source>
        <dbReference type="Proteomes" id="UP000193498"/>
    </source>
</evidence>
<gene>
    <name evidence="1" type="ORF">K493DRAFT_350843</name>
</gene>